<evidence type="ECO:0000256" key="2">
    <source>
        <dbReference type="ARBA" id="ARBA00004752"/>
    </source>
</evidence>
<keyword evidence="17" id="KW-1185">Reference proteome</keyword>
<dbReference type="SUPFAM" id="SSF69189">
    <property type="entry name" value="Penicillin-binding protein associated domain"/>
    <property type="match status" value="1"/>
</dbReference>
<dbReference type="GO" id="GO:0009002">
    <property type="term" value="F:serine-type D-Ala-D-Ala carboxypeptidase activity"/>
    <property type="evidence" value="ECO:0007669"/>
    <property type="project" value="UniProtKB-EC"/>
</dbReference>
<dbReference type="InterPro" id="IPR012338">
    <property type="entry name" value="Beta-lactam/transpept-like"/>
</dbReference>
<comment type="pathway">
    <text evidence="2">Cell wall biogenesis; peptidoglycan biosynthesis.</text>
</comment>
<evidence type="ECO:0000256" key="1">
    <source>
        <dbReference type="ARBA" id="ARBA00003217"/>
    </source>
</evidence>
<dbReference type="UniPathway" id="UPA00219"/>
<dbReference type="PANTHER" id="PTHR21581">
    <property type="entry name" value="D-ALANYL-D-ALANINE CARBOXYPEPTIDASE"/>
    <property type="match status" value="1"/>
</dbReference>
<dbReference type="InterPro" id="IPR001967">
    <property type="entry name" value="Peptidase_S11_N"/>
</dbReference>
<dbReference type="InterPro" id="IPR015956">
    <property type="entry name" value="Peniciliin-bd_prot_C_sf"/>
</dbReference>
<evidence type="ECO:0000256" key="6">
    <source>
        <dbReference type="ARBA" id="ARBA00022670"/>
    </source>
</evidence>
<keyword evidence="9" id="KW-0133">Cell shape</keyword>
<keyword evidence="7" id="KW-0732">Signal</keyword>
<dbReference type="PATRIC" id="fig|1319815.3.peg.1898"/>
<reference evidence="16 17" key="1">
    <citation type="submission" date="2013-08" db="EMBL/GenBank/DDBJ databases">
        <authorList>
            <person name="Weinstock G."/>
            <person name="Sodergren E."/>
            <person name="Wylie T."/>
            <person name="Fulton L."/>
            <person name="Fulton R."/>
            <person name="Fronick C."/>
            <person name="O'Laughlin M."/>
            <person name="Godfrey J."/>
            <person name="Miner T."/>
            <person name="Herter B."/>
            <person name="Appelbaum E."/>
            <person name="Cordes M."/>
            <person name="Lek S."/>
            <person name="Wollam A."/>
            <person name="Pepin K.H."/>
            <person name="Palsikar V.B."/>
            <person name="Mitreva M."/>
            <person name="Wilson R.K."/>
        </authorList>
    </citation>
    <scope>NUCLEOTIDE SEQUENCE [LARGE SCALE GENOMIC DNA]</scope>
    <source>
        <strain evidence="16 17">ATCC BAA-474</strain>
    </source>
</reference>
<evidence type="ECO:0000259" key="15">
    <source>
        <dbReference type="SMART" id="SM00936"/>
    </source>
</evidence>
<evidence type="ECO:0000256" key="12">
    <source>
        <dbReference type="ARBA" id="ARBA00034000"/>
    </source>
</evidence>
<protein>
    <recommendedName>
        <fullName evidence="4">serine-type D-Ala-D-Ala carboxypeptidase</fullName>
        <ecNumber evidence="4">3.4.16.4</ecNumber>
    </recommendedName>
</protein>
<dbReference type="Proteomes" id="UP000017081">
    <property type="component" value="Unassembled WGS sequence"/>
</dbReference>
<comment type="catalytic activity">
    <reaction evidence="12">
        <text>Preferential cleavage: (Ac)2-L-Lys-D-Ala-|-D-Ala. Also transpeptidation of peptidyl-alanyl moieties that are N-acyl substituents of D-alanine.</text>
        <dbReference type="EC" id="3.4.16.4"/>
    </reaction>
</comment>
<dbReference type="GO" id="GO:0009252">
    <property type="term" value="P:peptidoglycan biosynthetic process"/>
    <property type="evidence" value="ECO:0007669"/>
    <property type="project" value="UniProtKB-UniPathway"/>
</dbReference>
<evidence type="ECO:0000256" key="11">
    <source>
        <dbReference type="ARBA" id="ARBA00023316"/>
    </source>
</evidence>
<evidence type="ECO:0000256" key="5">
    <source>
        <dbReference type="ARBA" id="ARBA00022645"/>
    </source>
</evidence>
<dbReference type="eggNOG" id="COG1686">
    <property type="taxonomic scope" value="Bacteria"/>
</dbReference>
<dbReference type="AlphaFoldDB" id="U7V986"/>
<dbReference type="GO" id="GO:0006508">
    <property type="term" value="P:proteolysis"/>
    <property type="evidence" value="ECO:0007669"/>
    <property type="project" value="UniProtKB-KW"/>
</dbReference>
<sequence length="314" mass="34675">MTILVTLDEIRKGNIGLYDEVTVDWEILSAGGSSIPMESGEKIIVLDLLKSAAIKSANNAAYALAKHSGKGSIPRFIDMMNAKAKSLGLENELEFHTPAGLPDHMTRKKLDMGTANGIYRLSIEALKYPEYIAIARQKTAEIKNGSYKLKSTIHLLGKEGIYGLKTGYHTKSRFNITVLSDKDNANIVTVVMGGKSPKIRDGKILELNEKFHENYKNKDIIKKDIPVVSIPISGGYVADVKTYGTKSFSKIVKKDADVSIVTEREKKLVAPIKAGTVVGSYKVLVNGEVVFKDKLIVKRDVEKKKLMDKIMEIF</sequence>
<dbReference type="Gene3D" id="2.60.410.10">
    <property type="entry name" value="D-Ala-D-Ala carboxypeptidase, C-terminal domain"/>
    <property type="match status" value="1"/>
</dbReference>
<comment type="caution">
    <text evidence="16">The sequence shown here is derived from an EMBL/GenBank/DDBJ whole genome shotgun (WGS) entry which is preliminary data.</text>
</comment>
<evidence type="ECO:0000256" key="14">
    <source>
        <dbReference type="RuleBase" id="RU004016"/>
    </source>
</evidence>
<dbReference type="EC" id="3.4.16.4" evidence="4"/>
<dbReference type="GO" id="GO:0071555">
    <property type="term" value="P:cell wall organization"/>
    <property type="evidence" value="ECO:0007669"/>
    <property type="project" value="UniProtKB-KW"/>
</dbReference>
<dbReference type="SMART" id="SM00936">
    <property type="entry name" value="PBP5_C"/>
    <property type="match status" value="1"/>
</dbReference>
<evidence type="ECO:0000256" key="10">
    <source>
        <dbReference type="ARBA" id="ARBA00022984"/>
    </source>
</evidence>
<evidence type="ECO:0000313" key="17">
    <source>
        <dbReference type="Proteomes" id="UP000017081"/>
    </source>
</evidence>
<dbReference type="PANTHER" id="PTHR21581:SF6">
    <property type="entry name" value="TRAFFICKING PROTEIN PARTICLE COMPLEX SUBUNIT 12"/>
    <property type="match status" value="1"/>
</dbReference>
<dbReference type="EMBL" id="AXZF01000082">
    <property type="protein sequence ID" value="ERT68110.1"/>
    <property type="molecule type" value="Genomic_DNA"/>
</dbReference>
<dbReference type="Pfam" id="PF07943">
    <property type="entry name" value="PBP5_C"/>
    <property type="match status" value="1"/>
</dbReference>
<evidence type="ECO:0000256" key="8">
    <source>
        <dbReference type="ARBA" id="ARBA00022801"/>
    </source>
</evidence>
<evidence type="ECO:0000256" key="13">
    <source>
        <dbReference type="PIRSR" id="PIRSR618044-2"/>
    </source>
</evidence>
<feature type="domain" description="Peptidase S11 D-Ala-D-Ala carboxypeptidase A C-terminal" evidence="15">
    <location>
        <begin position="215"/>
        <end position="303"/>
    </location>
</feature>
<dbReference type="GO" id="GO:0008360">
    <property type="term" value="P:regulation of cell shape"/>
    <property type="evidence" value="ECO:0007669"/>
    <property type="project" value="UniProtKB-KW"/>
</dbReference>
<name>U7V986_9FUSO</name>
<accession>U7V986</accession>
<dbReference type="STRING" id="1319815.HMPREF0202_01970"/>
<organism evidence="16 17">
    <name type="scientific">Cetobacterium somerae ATCC BAA-474</name>
    <dbReference type="NCBI Taxonomy" id="1319815"/>
    <lineage>
        <taxon>Bacteria</taxon>
        <taxon>Fusobacteriati</taxon>
        <taxon>Fusobacteriota</taxon>
        <taxon>Fusobacteriia</taxon>
        <taxon>Fusobacteriales</taxon>
        <taxon>Fusobacteriaceae</taxon>
        <taxon>Cetobacterium</taxon>
    </lineage>
</organism>
<keyword evidence="8" id="KW-0378">Hydrolase</keyword>
<gene>
    <name evidence="16" type="ORF">HMPREF0202_01970</name>
</gene>
<feature type="binding site" evidence="13">
    <location>
        <position position="165"/>
    </location>
    <ligand>
        <name>substrate</name>
    </ligand>
</feature>
<dbReference type="InterPro" id="IPR037167">
    <property type="entry name" value="Peptidase_S11_C_sf"/>
</dbReference>
<dbReference type="InterPro" id="IPR012907">
    <property type="entry name" value="Peptidase_S11_C"/>
</dbReference>
<dbReference type="Pfam" id="PF00768">
    <property type="entry name" value="Peptidase_S11"/>
    <property type="match status" value="1"/>
</dbReference>
<evidence type="ECO:0000256" key="7">
    <source>
        <dbReference type="ARBA" id="ARBA00022729"/>
    </source>
</evidence>
<keyword evidence="5 16" id="KW-0121">Carboxypeptidase</keyword>
<dbReference type="HOGENOM" id="CLU_027070_1_2_0"/>
<keyword evidence="10" id="KW-0573">Peptidoglycan synthesis</keyword>
<dbReference type="PRINTS" id="PR00725">
    <property type="entry name" value="DADACBPTASE1"/>
</dbReference>
<evidence type="ECO:0000256" key="9">
    <source>
        <dbReference type="ARBA" id="ARBA00022960"/>
    </source>
</evidence>
<dbReference type="SUPFAM" id="SSF56601">
    <property type="entry name" value="beta-lactamase/transpeptidase-like"/>
    <property type="match status" value="1"/>
</dbReference>
<dbReference type="InterPro" id="IPR018044">
    <property type="entry name" value="Peptidase_S11"/>
</dbReference>
<keyword evidence="6" id="KW-0645">Protease</keyword>
<proteinExistence type="inferred from homology"/>
<evidence type="ECO:0000256" key="4">
    <source>
        <dbReference type="ARBA" id="ARBA00012448"/>
    </source>
</evidence>
<comment type="similarity">
    <text evidence="3 14">Belongs to the peptidase S11 family.</text>
</comment>
<evidence type="ECO:0000313" key="16">
    <source>
        <dbReference type="EMBL" id="ERT68110.1"/>
    </source>
</evidence>
<comment type="function">
    <text evidence="1">Removes C-terminal D-alanyl residues from sugar-peptide cell wall precursors.</text>
</comment>
<dbReference type="Gene3D" id="3.40.710.10">
    <property type="entry name" value="DD-peptidase/beta-lactamase superfamily"/>
    <property type="match status" value="1"/>
</dbReference>
<evidence type="ECO:0000256" key="3">
    <source>
        <dbReference type="ARBA" id="ARBA00007164"/>
    </source>
</evidence>
<dbReference type="RefSeq" id="WP_023051504.1">
    <property type="nucleotide sequence ID" value="NZ_CP173065.2"/>
</dbReference>
<keyword evidence="11" id="KW-0961">Cell wall biogenesis/degradation</keyword>